<name>A0ABM8VL47_9BACL</name>
<evidence type="ECO:0000256" key="2">
    <source>
        <dbReference type="ARBA" id="ARBA00023080"/>
    </source>
</evidence>
<comment type="function">
    <text evidence="3">Pyrophosphatase that catalyzes the hydrolysis of nucleoside triphosphates to their monophosphate derivatives, with a high preference for the non-canonical purine nucleotides XTP (xanthosine triphosphate), dITP (deoxyinosine triphosphate) and ITP. Seems to function as a house-cleaning enzyme that removes non-canonical purine nucleotides from the nucleotide pool, thus preventing their incorporation into DNA/RNA and avoiding chromosomal lesions.</text>
</comment>
<reference evidence="5 6" key="1">
    <citation type="submission" date="2021-06" db="EMBL/GenBank/DDBJ databases">
        <authorList>
            <person name="Criscuolo A."/>
        </authorList>
    </citation>
    <scope>NUCLEOTIDE SEQUENCE [LARGE SCALE GENOMIC DNA]</scope>
    <source>
        <strain evidence="6">CIP 111802</strain>
    </source>
</reference>
<comment type="catalytic activity">
    <reaction evidence="3">
        <text>XTP + H2O = XMP + diphosphate + H(+)</text>
        <dbReference type="Rhea" id="RHEA:28610"/>
        <dbReference type="ChEBI" id="CHEBI:15377"/>
        <dbReference type="ChEBI" id="CHEBI:15378"/>
        <dbReference type="ChEBI" id="CHEBI:33019"/>
        <dbReference type="ChEBI" id="CHEBI:57464"/>
        <dbReference type="ChEBI" id="CHEBI:61314"/>
        <dbReference type="EC" id="3.6.1.66"/>
    </reaction>
</comment>
<evidence type="ECO:0000256" key="4">
    <source>
        <dbReference type="RuleBase" id="RU003781"/>
    </source>
</evidence>
<comment type="similarity">
    <text evidence="3 4">Belongs to the HAM1 NTPase family.</text>
</comment>
<keyword evidence="2 3" id="KW-0546">Nucleotide metabolism</keyword>
<organism evidence="5 6">
    <name type="scientific">Paenibacillus allorhizosphaerae</name>
    <dbReference type="NCBI Taxonomy" id="2849866"/>
    <lineage>
        <taxon>Bacteria</taxon>
        <taxon>Bacillati</taxon>
        <taxon>Bacillota</taxon>
        <taxon>Bacilli</taxon>
        <taxon>Bacillales</taxon>
        <taxon>Paenibacillaceae</taxon>
        <taxon>Paenibacillus</taxon>
    </lineage>
</organism>
<gene>
    <name evidence="5" type="ORF">PAECIP111802_04103</name>
</gene>
<comment type="caution">
    <text evidence="5">The sequence shown here is derived from an EMBL/GenBank/DDBJ whole genome shotgun (WGS) entry which is preliminary data.</text>
</comment>
<dbReference type="NCBIfam" id="NF011397">
    <property type="entry name" value="PRK14822.1"/>
    <property type="match status" value="1"/>
</dbReference>
<sequence>MLPLGSEIIIATRNKGKMKEFEPMFLRQGIAVRSLLDYPDLPDIVEDGHTFAANALIKARAIALKFGVPVVADDSGLCVDRLGGAPGVYSARYAGEPSDDAANNRKLLAELAKLEDSSPSAEPARLSPARFVCAIALVDRAGHPVAEVEGSCDGVIIDKPRGEHGFGYDPLFYIPELGRTMAELTVNEKNELSHRAQALGKLWEALSK</sequence>
<keyword evidence="6" id="KW-1185">Reference proteome</keyword>
<feature type="binding site" evidence="3">
    <location>
        <position position="189"/>
    </location>
    <ligand>
        <name>substrate</name>
    </ligand>
</feature>
<keyword evidence="3" id="KW-0479">Metal-binding</keyword>
<keyword evidence="1 3" id="KW-0378">Hydrolase</keyword>
<evidence type="ECO:0000256" key="3">
    <source>
        <dbReference type="HAMAP-Rule" id="MF_01405"/>
    </source>
</evidence>
<dbReference type="Proteomes" id="UP000730618">
    <property type="component" value="Unassembled WGS sequence"/>
</dbReference>
<comment type="subunit">
    <text evidence="3">Homodimer.</text>
</comment>
<comment type="caution">
    <text evidence="3">Lacks conserved residue(s) required for the propagation of feature annotation.</text>
</comment>
<feature type="binding site" evidence="3">
    <location>
        <position position="74"/>
    </location>
    <ligand>
        <name>Mg(2+)</name>
        <dbReference type="ChEBI" id="CHEBI:18420"/>
    </ligand>
</feature>
<feature type="active site" description="Proton acceptor" evidence="3">
    <location>
        <position position="74"/>
    </location>
</feature>
<dbReference type="GO" id="GO:0036220">
    <property type="term" value="F:ITP diphosphatase activity"/>
    <property type="evidence" value="ECO:0007669"/>
    <property type="project" value="UniProtKB-EC"/>
</dbReference>
<dbReference type="RefSeq" id="WP_218100387.1">
    <property type="nucleotide sequence ID" value="NZ_CAJVCE010000011.1"/>
</dbReference>
<evidence type="ECO:0000313" key="6">
    <source>
        <dbReference type="Proteomes" id="UP000730618"/>
    </source>
</evidence>
<accession>A0ABM8VL47</accession>
<feature type="binding site" evidence="3">
    <location>
        <begin position="194"/>
        <end position="195"/>
    </location>
    <ligand>
        <name>substrate</name>
    </ligand>
</feature>
<dbReference type="EC" id="3.6.1.66" evidence="3"/>
<evidence type="ECO:0000256" key="1">
    <source>
        <dbReference type="ARBA" id="ARBA00022801"/>
    </source>
</evidence>
<comment type="catalytic activity">
    <reaction evidence="3">
        <text>ITP + H2O = IMP + diphosphate + H(+)</text>
        <dbReference type="Rhea" id="RHEA:29399"/>
        <dbReference type="ChEBI" id="CHEBI:15377"/>
        <dbReference type="ChEBI" id="CHEBI:15378"/>
        <dbReference type="ChEBI" id="CHEBI:33019"/>
        <dbReference type="ChEBI" id="CHEBI:58053"/>
        <dbReference type="ChEBI" id="CHEBI:61402"/>
        <dbReference type="EC" id="3.6.1.66"/>
    </reaction>
</comment>
<comment type="catalytic activity">
    <reaction evidence="3">
        <text>dITP + H2O = dIMP + diphosphate + H(+)</text>
        <dbReference type="Rhea" id="RHEA:28342"/>
        <dbReference type="ChEBI" id="CHEBI:15377"/>
        <dbReference type="ChEBI" id="CHEBI:15378"/>
        <dbReference type="ChEBI" id="CHEBI:33019"/>
        <dbReference type="ChEBI" id="CHEBI:61194"/>
        <dbReference type="ChEBI" id="CHEBI:61382"/>
        <dbReference type="EC" id="3.6.1.66"/>
    </reaction>
</comment>
<dbReference type="Pfam" id="PF01725">
    <property type="entry name" value="Ham1p_like"/>
    <property type="match status" value="1"/>
</dbReference>
<dbReference type="NCBIfam" id="TIGR00042">
    <property type="entry name" value="RdgB/HAM1 family non-canonical purine NTP pyrophosphatase"/>
    <property type="match status" value="1"/>
</dbReference>
<dbReference type="InterPro" id="IPR002637">
    <property type="entry name" value="RdgB/HAM1"/>
</dbReference>
<dbReference type="InterPro" id="IPR020922">
    <property type="entry name" value="dITP/XTP_pyrophosphatase"/>
</dbReference>
<dbReference type="CDD" id="cd00515">
    <property type="entry name" value="HAM1"/>
    <property type="match status" value="1"/>
</dbReference>
<dbReference type="EMBL" id="CAJVCE010000011">
    <property type="protein sequence ID" value="CAG7647941.1"/>
    <property type="molecule type" value="Genomic_DNA"/>
</dbReference>
<comment type="cofactor">
    <cofactor evidence="3">
        <name>Mg(2+)</name>
        <dbReference type="ChEBI" id="CHEBI:18420"/>
    </cofactor>
    <text evidence="3">Binds 1 Mg(2+) ion per subunit.</text>
</comment>
<keyword evidence="3" id="KW-0547">Nucleotide-binding</keyword>
<proteinExistence type="inferred from homology"/>
<evidence type="ECO:0000313" key="5">
    <source>
        <dbReference type="EMBL" id="CAG7647941.1"/>
    </source>
</evidence>
<keyword evidence="3" id="KW-0460">Magnesium</keyword>
<dbReference type="PANTHER" id="PTHR11067:SF9">
    <property type="entry name" value="INOSINE TRIPHOSPHATE PYROPHOSPHATASE"/>
    <property type="match status" value="1"/>
</dbReference>
<feature type="binding site" evidence="3">
    <location>
        <position position="75"/>
    </location>
    <ligand>
        <name>substrate</name>
    </ligand>
</feature>
<protein>
    <recommendedName>
        <fullName evidence="3">dITP/XTP pyrophosphatase</fullName>
        <ecNumber evidence="3">3.6.1.66</ecNumber>
    </recommendedName>
    <alternativeName>
        <fullName evidence="3">Non-canonical purine NTP pyrophosphatase</fullName>
    </alternativeName>
    <alternativeName>
        <fullName evidence="3">Non-standard purine NTP pyrophosphatase</fullName>
    </alternativeName>
    <alternativeName>
        <fullName evidence="3">Nucleoside-triphosphate diphosphatase</fullName>
    </alternativeName>
    <alternativeName>
        <fullName evidence="3">Nucleoside-triphosphate pyrophosphatase</fullName>
        <shortName evidence="3">NTPase</shortName>
    </alternativeName>
</protein>
<feature type="binding site" evidence="3">
    <location>
        <begin position="166"/>
        <end position="169"/>
    </location>
    <ligand>
        <name>substrate</name>
    </ligand>
</feature>
<dbReference type="PANTHER" id="PTHR11067">
    <property type="entry name" value="INOSINE TRIPHOSPHATE PYROPHOSPHATASE/HAM1 PROTEIN"/>
    <property type="match status" value="1"/>
</dbReference>
<dbReference type="HAMAP" id="MF_01405">
    <property type="entry name" value="Non_canon_purine_NTPase"/>
    <property type="match status" value="1"/>
</dbReference>
<feature type="binding site" evidence="3">
    <location>
        <begin position="12"/>
        <end position="17"/>
    </location>
    <ligand>
        <name>substrate</name>
    </ligand>
</feature>